<feature type="transmembrane region" description="Helical" evidence="10">
    <location>
        <begin position="241"/>
        <end position="259"/>
    </location>
</feature>
<keyword evidence="4" id="KW-1003">Cell membrane</keyword>
<evidence type="ECO:0000256" key="9">
    <source>
        <dbReference type="PROSITE-ProRule" id="PRU00278"/>
    </source>
</evidence>
<dbReference type="GO" id="GO:0003755">
    <property type="term" value="F:peptidyl-prolyl cis-trans isomerase activity"/>
    <property type="evidence" value="ECO:0007669"/>
    <property type="project" value="UniProtKB-KW"/>
</dbReference>
<keyword evidence="9" id="KW-0697">Rotamase</keyword>
<dbReference type="PROSITE" id="PS01096">
    <property type="entry name" value="PPIC_PPIASE_1"/>
    <property type="match status" value="1"/>
</dbReference>
<dbReference type="Proteomes" id="UP000568888">
    <property type="component" value="Unassembled WGS sequence"/>
</dbReference>
<evidence type="ECO:0000313" key="13">
    <source>
        <dbReference type="EMBL" id="UPU37377.1"/>
    </source>
</evidence>
<dbReference type="Gene3D" id="3.10.50.40">
    <property type="match status" value="1"/>
</dbReference>
<keyword evidence="15" id="KW-1185">Reference proteome</keyword>
<organism evidence="12 14">
    <name type="scientific">Geomonas paludis</name>
    <dbReference type="NCBI Taxonomy" id="2740185"/>
    <lineage>
        <taxon>Bacteria</taxon>
        <taxon>Pseudomonadati</taxon>
        <taxon>Thermodesulfobacteriota</taxon>
        <taxon>Desulfuromonadia</taxon>
        <taxon>Geobacterales</taxon>
        <taxon>Geobacteraceae</taxon>
        <taxon>Geomonas</taxon>
    </lineage>
</organism>
<evidence type="ECO:0000259" key="11">
    <source>
        <dbReference type="PROSITE" id="PS50198"/>
    </source>
</evidence>
<feature type="transmembrane region" description="Helical" evidence="10">
    <location>
        <begin position="6"/>
        <end position="39"/>
    </location>
</feature>
<dbReference type="InterPro" id="IPR000297">
    <property type="entry name" value="PPIase_PpiC"/>
</dbReference>
<keyword evidence="9" id="KW-0413">Isomerase</keyword>
<reference evidence="12" key="2">
    <citation type="journal article" date="2021" name="Int. J. Syst. Evol. Microbiol.">
        <title>Geomonas silvestris sp. nov., Geomonas paludis sp. nov. and Geomonas limicola sp. nov., isolated from terrestrial environments, and emended description of the genus Geomonas.</title>
        <authorList>
            <person name="Itoh H."/>
            <person name="Xu Z."/>
            <person name="Masuda Y."/>
            <person name="Ushijima N."/>
            <person name="Hayakawa C."/>
            <person name="Shiratori Y."/>
            <person name="Senoo K."/>
        </authorList>
    </citation>
    <scope>NUCLEOTIDE SEQUENCE</scope>
    <source>
        <strain evidence="12">Red736</strain>
    </source>
</reference>
<feature type="transmembrane region" description="Helical" evidence="10">
    <location>
        <begin position="523"/>
        <end position="542"/>
    </location>
</feature>
<evidence type="ECO:0000256" key="10">
    <source>
        <dbReference type="SAM" id="Phobius"/>
    </source>
</evidence>
<dbReference type="RefSeq" id="WP_183346869.1">
    <property type="nucleotide sequence ID" value="NZ_BLXY01000002.1"/>
</dbReference>
<keyword evidence="6 10" id="KW-0812">Transmembrane</keyword>
<gene>
    <name evidence="12" type="ORF">GMPD_19800</name>
    <name evidence="13" type="ORF">M1B72_06635</name>
</gene>
<evidence type="ECO:0000313" key="12">
    <source>
        <dbReference type="EMBL" id="GFO64061.1"/>
    </source>
</evidence>
<protein>
    <submittedName>
        <fullName evidence="13">Anaerobic C4-dicarboxylate transporter</fullName>
    </submittedName>
</protein>
<dbReference type="GO" id="GO:0015556">
    <property type="term" value="F:C4-dicarboxylate transmembrane transporter activity"/>
    <property type="evidence" value="ECO:0007669"/>
    <property type="project" value="InterPro"/>
</dbReference>
<accession>A0A6V8MVJ2</accession>
<proteinExistence type="inferred from homology"/>
<sequence>MFWLEFTVVLAAIFVGARLGGIGLGVMGGLGLAVLTFLFHLQPTAPPIDVMLMIAAVVTAAGVLQAAGGLDYLVSLAERILRNNPDRITFLGPMVTYFFTLFAGTGHVAYSVLPVIAEVARETGVRPERPMSISVIASQQAITASPIAAATVALLGLLGGSAAKFGFNVELIDILKVCIPSTFIGVIIAAFVSNKMGRDLDKDPEYQKRLQEGLVPPPRNAGADSAKVNEAIANTPASAKVAVALFLVGTILVVLFGSFPQMRPEWSVGSDTRISHIVVKSETEAKQVLAQLKSGGNFSDVAKQCSVDATATTGGDLGWQAKGKMIPEFEKACAKLKKPGDLTEVIKTPFGYHIVKFDDKRPAQNKEKMGMPHVIEIVMLTIAALMLLLCKVKVSRVVEGSVFIAGIQAVIAIFGIAWMGDTFFQGNMEFLSGSIKGMVTTAPWLFAFALFVLSILLYSQAATVRALMPLGISLGIPAPFLIAMFPAVNGYFFIPNYPTVVAAINFDRTGTTGIGRYVLNHSFMIPGLVATFSSIGIGFLLVKLMF</sequence>
<dbReference type="InterPro" id="IPR004668">
    <property type="entry name" value="Anaer_Dcu_memb_transpt"/>
</dbReference>
<feature type="transmembrane region" description="Helical" evidence="10">
    <location>
        <begin position="174"/>
        <end position="192"/>
    </location>
</feature>
<dbReference type="GO" id="GO:0005886">
    <property type="term" value="C:plasma membrane"/>
    <property type="evidence" value="ECO:0007669"/>
    <property type="project" value="UniProtKB-SubCell"/>
</dbReference>
<keyword evidence="5" id="KW-0997">Cell inner membrane</keyword>
<dbReference type="SUPFAM" id="SSF54534">
    <property type="entry name" value="FKBP-like"/>
    <property type="match status" value="1"/>
</dbReference>
<evidence type="ECO:0000256" key="7">
    <source>
        <dbReference type="ARBA" id="ARBA00022989"/>
    </source>
</evidence>
<comment type="similarity">
    <text evidence="2">Belongs to the DcuA/DcuB transporter (TC 2.A.13.1) family.</text>
</comment>
<evidence type="ECO:0000256" key="1">
    <source>
        <dbReference type="ARBA" id="ARBA00004429"/>
    </source>
</evidence>
<dbReference type="InterPro" id="IPR046357">
    <property type="entry name" value="PPIase_dom_sf"/>
</dbReference>
<dbReference type="PANTHER" id="PTHR36106:SF1">
    <property type="entry name" value="ANAEROBIC C4-DICARBOXYLATE TRANSPORTER DCUB"/>
    <property type="match status" value="1"/>
</dbReference>
<keyword evidence="8 10" id="KW-0472">Membrane</keyword>
<dbReference type="PROSITE" id="PS50198">
    <property type="entry name" value="PPIC_PPIASE_2"/>
    <property type="match status" value="1"/>
</dbReference>
<comment type="subcellular location">
    <subcellularLocation>
        <location evidence="1">Cell inner membrane</location>
        <topology evidence="1">Multi-pass membrane protein</topology>
    </subcellularLocation>
</comment>
<feature type="transmembrane region" description="Helical" evidence="10">
    <location>
        <begin position="370"/>
        <end position="390"/>
    </location>
</feature>
<feature type="transmembrane region" description="Helical" evidence="10">
    <location>
        <begin position="440"/>
        <end position="458"/>
    </location>
</feature>
<feature type="transmembrane region" description="Helical" evidence="10">
    <location>
        <begin position="470"/>
        <end position="494"/>
    </location>
</feature>
<feature type="domain" description="PpiC" evidence="11">
    <location>
        <begin position="269"/>
        <end position="359"/>
    </location>
</feature>
<evidence type="ECO:0000256" key="6">
    <source>
        <dbReference type="ARBA" id="ARBA00022692"/>
    </source>
</evidence>
<evidence type="ECO:0000313" key="14">
    <source>
        <dbReference type="Proteomes" id="UP000568888"/>
    </source>
</evidence>
<dbReference type="EMBL" id="BLXY01000002">
    <property type="protein sequence ID" value="GFO64061.1"/>
    <property type="molecule type" value="Genomic_DNA"/>
</dbReference>
<dbReference type="EMBL" id="CP096574">
    <property type="protein sequence ID" value="UPU37377.1"/>
    <property type="molecule type" value="Genomic_DNA"/>
</dbReference>
<feature type="transmembrane region" description="Helical" evidence="10">
    <location>
        <begin position="402"/>
        <end position="420"/>
    </location>
</feature>
<keyword evidence="3" id="KW-0813">Transport</keyword>
<feature type="transmembrane region" description="Helical" evidence="10">
    <location>
        <begin position="51"/>
        <end position="74"/>
    </location>
</feature>
<keyword evidence="7 10" id="KW-1133">Transmembrane helix</keyword>
<evidence type="ECO:0000256" key="8">
    <source>
        <dbReference type="ARBA" id="ARBA00023136"/>
    </source>
</evidence>
<evidence type="ECO:0000256" key="2">
    <source>
        <dbReference type="ARBA" id="ARBA00006413"/>
    </source>
</evidence>
<dbReference type="NCBIfam" id="NF009136">
    <property type="entry name" value="PRK12489.1"/>
    <property type="match status" value="1"/>
</dbReference>
<evidence type="ECO:0000256" key="5">
    <source>
        <dbReference type="ARBA" id="ARBA00022519"/>
    </source>
</evidence>
<dbReference type="AlphaFoldDB" id="A0A6V8MVJ2"/>
<name>A0A6V8MVJ2_9BACT</name>
<reference evidence="14" key="1">
    <citation type="submission" date="2020-06" db="EMBL/GenBank/DDBJ databases">
        <title>Draft genomic sequecing of Geomonas sp. Red736.</title>
        <authorList>
            <person name="Itoh H."/>
            <person name="Xu Z.X."/>
            <person name="Ushijima N."/>
            <person name="Masuda Y."/>
            <person name="Shiratori Y."/>
            <person name="Senoo K."/>
        </authorList>
    </citation>
    <scope>NUCLEOTIDE SEQUENCE [LARGE SCALE GENOMIC DNA]</scope>
    <source>
        <strain evidence="14">Red736</strain>
    </source>
</reference>
<dbReference type="PANTHER" id="PTHR36106">
    <property type="entry name" value="ANAEROBIC C4-DICARBOXYLATE TRANSPORTER DCUB"/>
    <property type="match status" value="1"/>
</dbReference>
<evidence type="ECO:0000256" key="4">
    <source>
        <dbReference type="ARBA" id="ARBA00022475"/>
    </source>
</evidence>
<dbReference type="InterPro" id="IPR023058">
    <property type="entry name" value="PPIase_PpiC_CS"/>
</dbReference>
<reference evidence="13" key="3">
    <citation type="submission" date="2022-04" db="EMBL/GenBank/DDBJ databases">
        <authorList>
            <person name="Liu G."/>
        </authorList>
    </citation>
    <scope>NUCLEOTIDE SEQUENCE</scope>
    <source>
        <strain evidence="13">RG22</strain>
    </source>
</reference>
<dbReference type="Proteomes" id="UP000831485">
    <property type="component" value="Chromosome"/>
</dbReference>
<evidence type="ECO:0000313" key="15">
    <source>
        <dbReference type="Proteomes" id="UP000831485"/>
    </source>
</evidence>
<evidence type="ECO:0000256" key="3">
    <source>
        <dbReference type="ARBA" id="ARBA00022448"/>
    </source>
</evidence>
<dbReference type="Pfam" id="PF03605">
    <property type="entry name" value="DcuA_DcuB"/>
    <property type="match status" value="2"/>
</dbReference>
<feature type="transmembrane region" description="Helical" evidence="10">
    <location>
        <begin position="94"/>
        <end position="120"/>
    </location>
</feature>